<protein>
    <submittedName>
        <fullName evidence="9">Dolichol kinase</fullName>
    </submittedName>
</protein>
<dbReference type="STRING" id="360412.LARV_02524"/>
<dbReference type="EMBL" id="DF967972">
    <property type="protein sequence ID" value="GAP14749.1"/>
    <property type="molecule type" value="Genomic_DNA"/>
</dbReference>
<sequence>MLNSPWVALCITFALALAWLRVNDYAAQRGWMSAALSRKIIHIGTGPIFVLCWLLFPDRPESRFLAALIPLAITFQFFLVGVGAWKDEGAVAAMSRSGNRSEILRGPLFYGIVFVALTLIYWKTSPIGIVALMLLCGGDGLADILGRRFQSGPLPWSAGKTWIGTLAMLLGGWVFSVVILGAFMLAGVFSGSIPHYLLAVTGISIVGALVESIPFRDIDNLTVPAFAVLLGHLMF</sequence>
<feature type="transmembrane region" description="Helical" evidence="8">
    <location>
        <begin position="103"/>
        <end position="121"/>
    </location>
</feature>
<evidence type="ECO:0000256" key="2">
    <source>
        <dbReference type="ARBA" id="ARBA00022679"/>
    </source>
</evidence>
<keyword evidence="7 8" id="KW-0472">Membrane</keyword>
<feature type="transmembrane region" description="Helical" evidence="8">
    <location>
        <begin position="62"/>
        <end position="82"/>
    </location>
</feature>
<feature type="transmembrane region" description="Helical" evidence="8">
    <location>
        <begin position="127"/>
        <end position="145"/>
    </location>
</feature>
<evidence type="ECO:0000256" key="7">
    <source>
        <dbReference type="ARBA" id="ARBA00023136"/>
    </source>
</evidence>
<dbReference type="AlphaFoldDB" id="A0A0S7BGM2"/>
<dbReference type="RefSeq" id="WP_075073983.1">
    <property type="nucleotide sequence ID" value="NZ_DF967972.1"/>
</dbReference>
<comment type="subcellular location">
    <subcellularLocation>
        <location evidence="1">Membrane</location>
        <topology evidence="1">Multi-pass membrane protein</topology>
    </subcellularLocation>
</comment>
<dbReference type="PANTHER" id="PTHR32523:SF8">
    <property type="entry name" value="DOLICHOL KINASE"/>
    <property type="match status" value="1"/>
</dbReference>
<feature type="transmembrane region" description="Helical" evidence="8">
    <location>
        <begin position="6"/>
        <end position="27"/>
    </location>
</feature>
<evidence type="ECO:0000256" key="6">
    <source>
        <dbReference type="ARBA" id="ARBA00022989"/>
    </source>
</evidence>
<evidence type="ECO:0000256" key="4">
    <source>
        <dbReference type="ARBA" id="ARBA00022777"/>
    </source>
</evidence>
<evidence type="ECO:0000256" key="8">
    <source>
        <dbReference type="SAM" id="Phobius"/>
    </source>
</evidence>
<feature type="transmembrane region" description="Helical" evidence="8">
    <location>
        <begin position="39"/>
        <end position="56"/>
    </location>
</feature>
<keyword evidence="5" id="KW-0809">Transit peptide</keyword>
<keyword evidence="10" id="KW-1185">Reference proteome</keyword>
<organism evidence="9">
    <name type="scientific">Longilinea arvoryzae</name>
    <dbReference type="NCBI Taxonomy" id="360412"/>
    <lineage>
        <taxon>Bacteria</taxon>
        <taxon>Bacillati</taxon>
        <taxon>Chloroflexota</taxon>
        <taxon>Anaerolineae</taxon>
        <taxon>Anaerolineales</taxon>
        <taxon>Anaerolineaceae</taxon>
        <taxon>Longilinea</taxon>
    </lineage>
</organism>
<dbReference type="InterPro" id="IPR039606">
    <property type="entry name" value="Phytol/farnesol_kinase"/>
</dbReference>
<feature type="transmembrane region" description="Helical" evidence="8">
    <location>
        <begin position="193"/>
        <end position="210"/>
    </location>
</feature>
<keyword evidence="4 9" id="KW-0418">Kinase</keyword>
<dbReference type="GO" id="GO:0016301">
    <property type="term" value="F:kinase activity"/>
    <property type="evidence" value="ECO:0007669"/>
    <property type="project" value="UniProtKB-KW"/>
</dbReference>
<reference evidence="9" key="1">
    <citation type="submission" date="2015-07" db="EMBL/GenBank/DDBJ databases">
        <title>Draft Genome Sequences of Anaerolinea thermolimosa IMO-1, Bellilinea caldifistulae GOMI-1, Leptolinea tardivitalis YMTK-2, Levilinea saccharolytica KIBI-1,Longilinea arvoryzae KOME-1, Previously Described as Members of the Anaerolineaceae (Chloroflexi).</title>
        <authorList>
            <person name="Sekiguchi Y."/>
            <person name="Ohashi A."/>
            <person name="Matsuura N."/>
            <person name="Tourlousse M.D."/>
        </authorList>
    </citation>
    <scope>NUCLEOTIDE SEQUENCE [LARGE SCALE GENOMIC DNA]</scope>
    <source>
        <strain evidence="9">KOME-1</strain>
    </source>
</reference>
<dbReference type="Proteomes" id="UP000055060">
    <property type="component" value="Unassembled WGS sequence"/>
</dbReference>
<evidence type="ECO:0000256" key="1">
    <source>
        <dbReference type="ARBA" id="ARBA00004141"/>
    </source>
</evidence>
<dbReference type="GO" id="GO:0016020">
    <property type="term" value="C:membrane"/>
    <property type="evidence" value="ECO:0007669"/>
    <property type="project" value="UniProtKB-SubCell"/>
</dbReference>
<evidence type="ECO:0000313" key="9">
    <source>
        <dbReference type="EMBL" id="GAP14749.1"/>
    </source>
</evidence>
<proteinExistence type="predicted"/>
<evidence type="ECO:0000313" key="10">
    <source>
        <dbReference type="Proteomes" id="UP000055060"/>
    </source>
</evidence>
<accession>A0A0S7BGM2</accession>
<dbReference type="OrthoDB" id="157153at2"/>
<evidence type="ECO:0000256" key="3">
    <source>
        <dbReference type="ARBA" id="ARBA00022692"/>
    </source>
</evidence>
<keyword evidence="6 8" id="KW-1133">Transmembrane helix</keyword>
<name>A0A0S7BGM2_9CHLR</name>
<evidence type="ECO:0000256" key="5">
    <source>
        <dbReference type="ARBA" id="ARBA00022946"/>
    </source>
</evidence>
<feature type="transmembrane region" description="Helical" evidence="8">
    <location>
        <begin position="166"/>
        <end position="187"/>
    </location>
</feature>
<keyword evidence="2" id="KW-0808">Transferase</keyword>
<keyword evidence="3 8" id="KW-0812">Transmembrane</keyword>
<gene>
    <name evidence="9" type="ORF">LARV_02524</name>
</gene>
<dbReference type="PANTHER" id="PTHR32523">
    <property type="entry name" value="PHYTOL KINASE 1, CHLOROPLASTIC"/>
    <property type="match status" value="1"/>
</dbReference>